<sequence>MDFFNNWQSFELDGATIKFYKTQIDGINYIGFDSRACVPPEPMVNAMLALNLVKDQSTKVVMINHKFPAGLIPKIEPNFNIERENLDGEQVKLTFSLKDNANPVNLDTKNTCHG</sequence>
<accession>A0A6G5QHJ5</accession>
<protein>
    <submittedName>
        <fullName evidence="1">Uncharacterized protein</fullName>
    </submittedName>
</protein>
<name>A0A6G5QHJ5_9BACT</name>
<dbReference type="AlphaFoldDB" id="A0A6G5QHJ5"/>
<organism evidence="1 2">
    <name type="scientific">Campylobacter mucosalis CCUG 21559</name>
    <dbReference type="NCBI Taxonomy" id="1032067"/>
    <lineage>
        <taxon>Bacteria</taxon>
        <taxon>Pseudomonadati</taxon>
        <taxon>Campylobacterota</taxon>
        <taxon>Epsilonproteobacteria</taxon>
        <taxon>Campylobacterales</taxon>
        <taxon>Campylobacteraceae</taxon>
        <taxon>Campylobacter</taxon>
    </lineage>
</organism>
<evidence type="ECO:0000313" key="1">
    <source>
        <dbReference type="EMBL" id="QCD45047.1"/>
    </source>
</evidence>
<dbReference type="RefSeq" id="WP_171993919.1">
    <property type="nucleotide sequence ID" value="NZ_CP012542.1"/>
</dbReference>
<dbReference type="EMBL" id="CP012542">
    <property type="protein sequence ID" value="QCD45047.1"/>
    <property type="molecule type" value="Genomic_DNA"/>
</dbReference>
<proteinExistence type="predicted"/>
<evidence type="ECO:0000313" key="2">
    <source>
        <dbReference type="Proteomes" id="UP000503264"/>
    </source>
</evidence>
<gene>
    <name evidence="1" type="ORF">CMUC_1282</name>
</gene>
<keyword evidence="2" id="KW-1185">Reference proteome</keyword>
<dbReference type="Proteomes" id="UP000503264">
    <property type="component" value="Chromosome"/>
</dbReference>
<reference evidence="1 2" key="1">
    <citation type="submission" date="2016-07" db="EMBL/GenBank/DDBJ databases">
        <title>Comparative genomics of the Campylobacter concisus group.</title>
        <authorList>
            <person name="Miller W.G."/>
            <person name="Yee E."/>
            <person name="Chapman M.H."/>
            <person name="Huynh S."/>
            <person name="Bono J.L."/>
            <person name="On S.L.W."/>
            <person name="StLeger J."/>
            <person name="Foster G."/>
            <person name="Parker C.T."/>
        </authorList>
    </citation>
    <scope>NUCLEOTIDE SEQUENCE [LARGE SCALE GENOMIC DNA]</scope>
    <source>
        <strain evidence="1 2">CCUG 21559</strain>
    </source>
</reference>